<proteinExistence type="predicted"/>
<dbReference type="EMBL" id="KE525348">
    <property type="protein sequence ID" value="KFB50400.1"/>
    <property type="molecule type" value="Genomic_DNA"/>
</dbReference>
<dbReference type="AlphaFoldDB" id="A0A084WJK6"/>
<reference evidence="3" key="2">
    <citation type="submission" date="2020-05" db="UniProtKB">
        <authorList>
            <consortium name="EnsemblMetazoa"/>
        </authorList>
    </citation>
    <scope>IDENTIFICATION</scope>
</reference>
<reference evidence="2 4" key="1">
    <citation type="journal article" date="2014" name="BMC Genomics">
        <title>Genome sequence of Anopheles sinensis provides insight into genetics basis of mosquito competence for malaria parasites.</title>
        <authorList>
            <person name="Zhou D."/>
            <person name="Zhang D."/>
            <person name="Ding G."/>
            <person name="Shi L."/>
            <person name="Hou Q."/>
            <person name="Ye Y."/>
            <person name="Xu Y."/>
            <person name="Zhou H."/>
            <person name="Xiong C."/>
            <person name="Li S."/>
            <person name="Yu J."/>
            <person name="Hong S."/>
            <person name="Yu X."/>
            <person name="Zou P."/>
            <person name="Chen C."/>
            <person name="Chang X."/>
            <person name="Wang W."/>
            <person name="Lv Y."/>
            <person name="Sun Y."/>
            <person name="Ma L."/>
            <person name="Shen B."/>
            <person name="Zhu C."/>
        </authorList>
    </citation>
    <scope>NUCLEOTIDE SEQUENCE [LARGE SCALE GENOMIC DNA]</scope>
</reference>
<evidence type="ECO:0000313" key="4">
    <source>
        <dbReference type="Proteomes" id="UP000030765"/>
    </source>
</evidence>
<accession>A0A084WJK6</accession>
<keyword evidence="4" id="KW-1185">Reference proteome</keyword>
<protein>
    <submittedName>
        <fullName evidence="2 3">Uncharacterized protein</fullName>
    </submittedName>
</protein>
<feature type="region of interest" description="Disordered" evidence="1">
    <location>
        <begin position="1"/>
        <end position="25"/>
    </location>
</feature>
<dbReference type="Proteomes" id="UP000030765">
    <property type="component" value="Unassembled WGS sequence"/>
</dbReference>
<dbReference type="EnsemblMetazoa" id="ASIC018426-RA">
    <property type="protein sequence ID" value="ASIC018426-PA"/>
    <property type="gene ID" value="ASIC018426"/>
</dbReference>
<evidence type="ECO:0000256" key="1">
    <source>
        <dbReference type="SAM" id="MobiDB-lite"/>
    </source>
</evidence>
<evidence type="ECO:0000313" key="3">
    <source>
        <dbReference type="EnsemblMetazoa" id="ASIC018426-PA"/>
    </source>
</evidence>
<sequence length="52" mass="5694">MASTKSRCSIDIAPKAMPNGGAARRSKMSWRGSLYRRTAPTLQSVRHLHGPV</sequence>
<evidence type="ECO:0000313" key="2">
    <source>
        <dbReference type="EMBL" id="KFB50400.1"/>
    </source>
</evidence>
<dbReference type="VEuPathDB" id="VectorBase:ASIC018426"/>
<organism evidence="2">
    <name type="scientific">Anopheles sinensis</name>
    <name type="common">Mosquito</name>
    <dbReference type="NCBI Taxonomy" id="74873"/>
    <lineage>
        <taxon>Eukaryota</taxon>
        <taxon>Metazoa</taxon>
        <taxon>Ecdysozoa</taxon>
        <taxon>Arthropoda</taxon>
        <taxon>Hexapoda</taxon>
        <taxon>Insecta</taxon>
        <taxon>Pterygota</taxon>
        <taxon>Neoptera</taxon>
        <taxon>Endopterygota</taxon>
        <taxon>Diptera</taxon>
        <taxon>Nematocera</taxon>
        <taxon>Culicoidea</taxon>
        <taxon>Culicidae</taxon>
        <taxon>Anophelinae</taxon>
        <taxon>Anopheles</taxon>
    </lineage>
</organism>
<gene>
    <name evidence="2" type="ORF">ZHAS_00018426</name>
</gene>
<dbReference type="EMBL" id="ATLV01024038">
    <property type="status" value="NOT_ANNOTATED_CDS"/>
    <property type="molecule type" value="Genomic_DNA"/>
</dbReference>
<name>A0A084WJK6_ANOSI</name>